<dbReference type="SUPFAM" id="SSF48019">
    <property type="entry name" value="post-AAA+ oligomerization domain-like"/>
    <property type="match status" value="1"/>
</dbReference>
<evidence type="ECO:0000256" key="7">
    <source>
        <dbReference type="ARBA" id="ARBA00023242"/>
    </source>
</evidence>
<dbReference type="Pfam" id="PF00004">
    <property type="entry name" value="AAA"/>
    <property type="match status" value="1"/>
</dbReference>
<evidence type="ECO:0000313" key="11">
    <source>
        <dbReference type="Proteomes" id="UP000248480"/>
    </source>
</evidence>
<evidence type="ECO:0000256" key="8">
    <source>
        <dbReference type="PIRNR" id="PIRNR036578"/>
    </source>
</evidence>
<dbReference type="SMART" id="SM00292">
    <property type="entry name" value="BRCT"/>
    <property type="match status" value="1"/>
</dbReference>
<comment type="subcellular location">
    <subcellularLocation>
        <location evidence="1 8">Nucleus</location>
    </subcellularLocation>
</comment>
<evidence type="ECO:0000256" key="1">
    <source>
        <dbReference type="ARBA" id="ARBA00004123"/>
    </source>
</evidence>
<feature type="region of interest" description="Disordered" evidence="9">
    <location>
        <begin position="56"/>
        <end position="106"/>
    </location>
</feature>
<dbReference type="AlphaFoldDB" id="A0A2Y9RM52"/>
<organism evidence="11 12">
    <name type="scientific">Trichechus manatus latirostris</name>
    <name type="common">Florida manatee</name>
    <dbReference type="NCBI Taxonomy" id="127582"/>
    <lineage>
        <taxon>Eukaryota</taxon>
        <taxon>Metazoa</taxon>
        <taxon>Chordata</taxon>
        <taxon>Craniata</taxon>
        <taxon>Vertebrata</taxon>
        <taxon>Euteleostomi</taxon>
        <taxon>Mammalia</taxon>
        <taxon>Eutheria</taxon>
        <taxon>Afrotheria</taxon>
        <taxon>Sirenia</taxon>
        <taxon>Trichechidae</taxon>
        <taxon>Trichechus</taxon>
    </lineage>
</organism>
<comment type="similarity">
    <text evidence="2 8">Belongs to the activator 1 large subunit family.</text>
</comment>
<dbReference type="SUPFAM" id="SSF52113">
    <property type="entry name" value="BRCT domain"/>
    <property type="match status" value="1"/>
</dbReference>
<dbReference type="CDD" id="cd18140">
    <property type="entry name" value="HLD_clamp_RFC"/>
    <property type="match status" value="1"/>
</dbReference>
<feature type="compositionally biased region" description="Basic and acidic residues" evidence="9">
    <location>
        <begin position="241"/>
        <end position="257"/>
    </location>
</feature>
<dbReference type="GO" id="GO:0005663">
    <property type="term" value="C:DNA replication factor C complex"/>
    <property type="evidence" value="ECO:0007669"/>
    <property type="project" value="InterPro"/>
</dbReference>
<dbReference type="GO" id="GO:0005634">
    <property type="term" value="C:nucleus"/>
    <property type="evidence" value="ECO:0007669"/>
    <property type="project" value="UniProtKB-SubCell"/>
</dbReference>
<reference evidence="12" key="1">
    <citation type="submission" date="2025-08" db="UniProtKB">
        <authorList>
            <consortium name="RefSeq"/>
        </authorList>
    </citation>
    <scope>IDENTIFICATION</scope>
</reference>
<feature type="compositionally biased region" description="Basic and acidic residues" evidence="9">
    <location>
        <begin position="1047"/>
        <end position="1057"/>
    </location>
</feature>
<dbReference type="FunFam" id="3.40.50.10190:FF:000001">
    <property type="entry name" value="Replication factor C subunit 1"/>
    <property type="match status" value="1"/>
</dbReference>
<dbReference type="GO" id="GO:0006281">
    <property type="term" value="P:DNA repair"/>
    <property type="evidence" value="ECO:0007669"/>
    <property type="project" value="InterPro"/>
</dbReference>
<dbReference type="FunFam" id="3.40.50.300:FF:000395">
    <property type="entry name" value="Replication factor C subunit 1"/>
    <property type="match status" value="1"/>
</dbReference>
<dbReference type="GO" id="GO:0016887">
    <property type="term" value="F:ATP hydrolysis activity"/>
    <property type="evidence" value="ECO:0007669"/>
    <property type="project" value="InterPro"/>
</dbReference>
<dbReference type="Pfam" id="PF00533">
    <property type="entry name" value="BRCT"/>
    <property type="match status" value="1"/>
</dbReference>
<keyword evidence="11" id="KW-1185">Reference proteome</keyword>
<dbReference type="InterPro" id="IPR003593">
    <property type="entry name" value="AAA+_ATPase"/>
</dbReference>
<sequence length="1065" mass="119530">MNFLFCFQDIRKFFGVIPSGKKLLNETVKKNEKTKSTEETLKAKKGIKEIKVNSSCRDDDFKQKQPNKKKRIIYDSDSESEETVQVKNAKKQPEKMPLSSKPGKILRKDPVTYISETDEEDDLMYKKTAFKSKDNGGSANSYLGESNMKKNEENTKTKNKPLSPVKLTPTSVLDYFGTGSIQRSDKKMVASKRKKPSKNTDDFRLNDEAIAKQLQLDEDAELERQLHEDEEFARTLAMLDEEPKTKKIRKDQEEKETSLSVQANLSKTEKHKYPHKVKTEQFSDERKNCSPKKQTKCESSKESEQHSKLSAHRRGEPSPTKASSKLALLKKKEKSSYQEAEPMGSKKKENAIELKGETKTPKKTRSSPTKKESTSPEDSEKKRTNYQAYRSYLNREGPKALGSKEIPKGAENCLEGLIFVITGVLESIERDEAKSLIERYGGKVTGNVSKKTNYLVMGRDSGQSKSDKAAALGTKIIDEDGLLNLIRTMPGKKSKYEIAVEAEMKKEKSKLERTPQKTDQGKRKISPNKKDSESKKSKLTPKRGGSLKSVKKEPSVFQKGLDFEEQVAEETSVDSGARNLTDDSSGHKVESLLWVDKYKPTSLKTIIGQQGDQSCANKLLRWLQNWHKSPSEDKKHAAKFGKFAGKDDGSSFKAALLSGPPGVGKTTTASLVCQELGYSYVELNASDTRSKNSLKEIVSESLNNTSIKGFYSGGAVHSASTRHALIMDEVDGMAGNEDRGGIQELIGLIKHTKIPIICMCNDRNHPKIRSLVHYCFDLRFQRPRVEQIKGAMMSIAFKEGLKIPPPAMNEIILGANQDIRQVLHNLSMWCAQSKALTYDQAKADSSRAKKDIKLAIYASVLPGELMRGYMTQFPTFPSWLGKYSSTGKHDRVVQDLALHMSLRTYSSKRTVNMDYLSHIRDALVQPLASQGAEGVQAVVAFMDTYYLMKEDFDNIMELSSWGGKPSPFSKLDPKVKAAFTRAYNKEAHLTPYSLQAIKISRRSTGPVLDSEYNEELNEEDSQFDEKDQDSVETDAMIKKKTKSSKPSKSEKDKESKKGKGKSLKK</sequence>
<dbReference type="GO" id="GO:0003677">
    <property type="term" value="F:DNA binding"/>
    <property type="evidence" value="ECO:0007669"/>
    <property type="project" value="InterPro"/>
</dbReference>
<dbReference type="PROSITE" id="PS50172">
    <property type="entry name" value="BRCT"/>
    <property type="match status" value="1"/>
</dbReference>
<feature type="compositionally biased region" description="Basic and acidic residues" evidence="9">
    <location>
        <begin position="277"/>
        <end position="288"/>
    </location>
</feature>
<feature type="region of interest" description="Disordered" evidence="9">
    <location>
        <begin position="183"/>
        <end position="206"/>
    </location>
</feature>
<dbReference type="InterPro" id="IPR036420">
    <property type="entry name" value="BRCT_dom_sf"/>
</dbReference>
<dbReference type="PANTHER" id="PTHR23389">
    <property type="entry name" value="CHROMOSOME TRANSMISSION FIDELITY FACTOR 18"/>
    <property type="match status" value="1"/>
</dbReference>
<evidence type="ECO:0000256" key="6">
    <source>
        <dbReference type="ARBA" id="ARBA00022840"/>
    </source>
</evidence>
<feature type="region of interest" description="Disordered" evidence="9">
    <location>
        <begin position="235"/>
        <end position="386"/>
    </location>
</feature>
<evidence type="ECO:0000259" key="10">
    <source>
        <dbReference type="PROSITE" id="PS50172"/>
    </source>
</evidence>
<proteinExistence type="inferred from homology"/>
<dbReference type="PANTHER" id="PTHR23389:SF6">
    <property type="entry name" value="REPLICATION FACTOR C SUBUNIT 1"/>
    <property type="match status" value="1"/>
</dbReference>
<dbReference type="SUPFAM" id="SSF52540">
    <property type="entry name" value="P-loop containing nucleoside triphosphate hydrolases"/>
    <property type="match status" value="1"/>
</dbReference>
<keyword evidence="4 8" id="KW-0235">DNA replication</keyword>
<keyword evidence="7 8" id="KW-0539">Nucleus</keyword>
<feature type="compositionally biased region" description="Polar residues" evidence="9">
    <location>
        <begin position="135"/>
        <end position="144"/>
    </location>
</feature>
<dbReference type="SMART" id="SM00382">
    <property type="entry name" value="AAA"/>
    <property type="match status" value="1"/>
</dbReference>
<dbReference type="GO" id="GO:0006260">
    <property type="term" value="P:DNA replication"/>
    <property type="evidence" value="ECO:0007669"/>
    <property type="project" value="UniProtKB-KW"/>
</dbReference>
<dbReference type="GO" id="GO:0003689">
    <property type="term" value="F:DNA clamp loader activity"/>
    <property type="evidence" value="ECO:0007669"/>
    <property type="project" value="UniProtKB-UniRule"/>
</dbReference>
<keyword evidence="6 8" id="KW-0067">ATP-binding</keyword>
<dbReference type="Pfam" id="PF08519">
    <property type="entry name" value="RFC1"/>
    <property type="match status" value="1"/>
</dbReference>
<dbReference type="CDD" id="cd17752">
    <property type="entry name" value="BRCT_RFC1"/>
    <property type="match status" value="1"/>
</dbReference>
<feature type="compositionally biased region" description="Basic and acidic residues" evidence="9">
    <location>
        <begin position="295"/>
        <end position="307"/>
    </location>
</feature>
<name>A0A2Y9RM52_TRIMA</name>
<dbReference type="InterPro" id="IPR013725">
    <property type="entry name" value="DNA_replication_fac_RFC1_C"/>
</dbReference>
<evidence type="ECO:0000313" key="12">
    <source>
        <dbReference type="RefSeq" id="XP_023594711.1"/>
    </source>
</evidence>
<feature type="compositionally biased region" description="Basic and acidic residues" evidence="9">
    <location>
        <begin position="505"/>
        <end position="536"/>
    </location>
</feature>
<evidence type="ECO:0000256" key="4">
    <source>
        <dbReference type="ARBA" id="ARBA00022705"/>
    </source>
</evidence>
<dbReference type="GO" id="GO:0005524">
    <property type="term" value="F:ATP binding"/>
    <property type="evidence" value="ECO:0007669"/>
    <property type="project" value="UniProtKB-UniRule"/>
</dbReference>
<dbReference type="InterPro" id="IPR001357">
    <property type="entry name" value="BRCT_dom"/>
</dbReference>
<evidence type="ECO:0000256" key="5">
    <source>
        <dbReference type="ARBA" id="ARBA00022741"/>
    </source>
</evidence>
<dbReference type="GO" id="GO:0061860">
    <property type="term" value="F:DNA clamp unloader activity"/>
    <property type="evidence" value="ECO:0007669"/>
    <property type="project" value="TreeGrafter"/>
</dbReference>
<dbReference type="Pfam" id="PF25361">
    <property type="entry name" value="AAA_lid_RFC1"/>
    <property type="match status" value="1"/>
</dbReference>
<evidence type="ECO:0000256" key="2">
    <source>
        <dbReference type="ARBA" id="ARBA00006116"/>
    </source>
</evidence>
<dbReference type="InterPro" id="IPR027417">
    <property type="entry name" value="P-loop_NTPase"/>
</dbReference>
<dbReference type="CDD" id="cd00009">
    <property type="entry name" value="AAA"/>
    <property type="match status" value="1"/>
</dbReference>
<dbReference type="InterPro" id="IPR012178">
    <property type="entry name" value="RFC1"/>
</dbReference>
<gene>
    <name evidence="12" type="primary">RFC1</name>
</gene>
<feature type="region of interest" description="Disordered" evidence="9">
    <location>
        <begin position="131"/>
        <end position="169"/>
    </location>
</feature>
<dbReference type="GeneID" id="101361544"/>
<keyword evidence="5 8" id="KW-0547">Nucleotide-binding</keyword>
<accession>A0A2Y9RM52</accession>
<dbReference type="PIRSF" id="PIRSF036578">
    <property type="entry name" value="RFC1"/>
    <property type="match status" value="1"/>
</dbReference>
<dbReference type="RefSeq" id="XP_023594711.1">
    <property type="nucleotide sequence ID" value="XM_023738943.1"/>
</dbReference>
<dbReference type="CTD" id="5981"/>
<evidence type="ECO:0000256" key="3">
    <source>
        <dbReference type="ARBA" id="ARBA00020401"/>
    </source>
</evidence>
<protein>
    <recommendedName>
        <fullName evidence="3 8">Replication factor C subunit 1</fullName>
    </recommendedName>
</protein>
<dbReference type="Gene3D" id="1.10.8.60">
    <property type="match status" value="1"/>
</dbReference>
<feature type="compositionally biased region" description="Basic and acidic residues" evidence="9">
    <location>
        <begin position="147"/>
        <end position="156"/>
    </location>
</feature>
<feature type="domain" description="BRCT" evidence="10">
    <location>
        <begin position="409"/>
        <end position="487"/>
    </location>
</feature>
<dbReference type="Gene3D" id="3.40.50.10190">
    <property type="entry name" value="BRCT domain"/>
    <property type="match status" value="1"/>
</dbReference>
<dbReference type="Proteomes" id="UP000248480">
    <property type="component" value="Unplaced"/>
</dbReference>
<feature type="region of interest" description="Disordered" evidence="9">
    <location>
        <begin position="505"/>
        <end position="553"/>
    </location>
</feature>
<feature type="compositionally biased region" description="Acidic residues" evidence="9">
    <location>
        <begin position="1011"/>
        <end position="1022"/>
    </location>
</feature>
<feature type="region of interest" description="Disordered" evidence="9">
    <location>
        <begin position="1011"/>
        <end position="1065"/>
    </location>
</feature>
<dbReference type="InterPro" id="IPR047854">
    <property type="entry name" value="RFC_lid"/>
</dbReference>
<dbReference type="InterPro" id="IPR003959">
    <property type="entry name" value="ATPase_AAA_core"/>
</dbReference>
<feature type="compositionally biased region" description="Basic and acidic residues" evidence="9">
    <location>
        <begin position="344"/>
        <end position="360"/>
    </location>
</feature>
<feature type="compositionally biased region" description="Basic and acidic residues" evidence="9">
    <location>
        <begin position="369"/>
        <end position="383"/>
    </location>
</feature>
<dbReference type="FunFam" id="1.10.8.60:FF:000021">
    <property type="entry name" value="Replication factor C subunit 1"/>
    <property type="match status" value="1"/>
</dbReference>
<dbReference type="InterPro" id="IPR008921">
    <property type="entry name" value="DNA_pol3_clamp-load_cplx_C"/>
</dbReference>
<evidence type="ECO:0000256" key="9">
    <source>
        <dbReference type="SAM" id="MobiDB-lite"/>
    </source>
</evidence>
<dbReference type="Gene3D" id="3.40.50.300">
    <property type="entry name" value="P-loop containing nucleotide triphosphate hydrolases"/>
    <property type="match status" value="1"/>
</dbReference>